<name>A0ABV2R629_9HYPH</name>
<accession>A0ABV2R629</accession>
<keyword evidence="2" id="KW-1185">Reference proteome</keyword>
<sequence length="72" mass="7866">MSAIIYKFPPPRGYSLWGSCDMDGKPLWYVDYTDSDGVVHDQWEFTSKASADAFLAAKRGGAYASGLPPQCA</sequence>
<dbReference type="Proteomes" id="UP001549321">
    <property type="component" value="Unassembled WGS sequence"/>
</dbReference>
<dbReference type="RefSeq" id="WP_354554252.1">
    <property type="nucleotide sequence ID" value="NZ_JBEPSM010000005.1"/>
</dbReference>
<evidence type="ECO:0000313" key="1">
    <source>
        <dbReference type="EMBL" id="MET4636563.1"/>
    </source>
</evidence>
<evidence type="ECO:0000313" key="2">
    <source>
        <dbReference type="Proteomes" id="UP001549321"/>
    </source>
</evidence>
<dbReference type="EMBL" id="JBEPSM010000005">
    <property type="protein sequence ID" value="MET4636563.1"/>
    <property type="molecule type" value="Genomic_DNA"/>
</dbReference>
<gene>
    <name evidence="1" type="ORF">ABIE08_004526</name>
</gene>
<reference evidence="1 2" key="1">
    <citation type="submission" date="2024-06" db="EMBL/GenBank/DDBJ databases">
        <title>Sorghum-associated microbial communities from plants grown in Nebraska, USA.</title>
        <authorList>
            <person name="Schachtman D."/>
        </authorList>
    </citation>
    <scope>NUCLEOTIDE SEQUENCE [LARGE SCALE GENOMIC DNA]</scope>
    <source>
        <strain evidence="1 2">3207</strain>
    </source>
</reference>
<protein>
    <submittedName>
        <fullName evidence="1">Uncharacterized protein</fullName>
    </submittedName>
</protein>
<proteinExistence type="predicted"/>
<comment type="caution">
    <text evidence="1">The sequence shown here is derived from an EMBL/GenBank/DDBJ whole genome shotgun (WGS) entry which is preliminary data.</text>
</comment>
<organism evidence="1 2">
    <name type="scientific">Kaistia defluvii</name>
    <dbReference type="NCBI Taxonomy" id="410841"/>
    <lineage>
        <taxon>Bacteria</taxon>
        <taxon>Pseudomonadati</taxon>
        <taxon>Pseudomonadota</taxon>
        <taxon>Alphaproteobacteria</taxon>
        <taxon>Hyphomicrobiales</taxon>
        <taxon>Kaistiaceae</taxon>
        <taxon>Kaistia</taxon>
    </lineage>
</organism>